<protein>
    <submittedName>
        <fullName evidence="1">Uncharacterized protein</fullName>
    </submittedName>
</protein>
<dbReference type="AlphaFoldDB" id="D2EF86"/>
<proteinExistence type="predicted"/>
<sequence length="278" mass="30733">MAKGNNLEKLISERLISEGSSAVYFSLNPAVTSNELWTRENGLEKSISTNKPGEAVTLIGRAEGEKGKESYFLHSVYEIIPFSSKPKVRKEEDKDTFKKVYESMIPGVAYINPLSIGINNEDFNNLDKETGPVKRGNKEFLGVVNLDYLVGLKKGKINAYFRNGAYLIRNPSKENKPTSNYKILDNIGQGAGIISSKITNKIADAYGFPRPKPGDIVVGVGYFEDTIINSKMEEKQPYAFSMVVSAIGDRVQVPPDVIDSLYIEVILGVENKLGKKLV</sequence>
<accession>D2EF86</accession>
<evidence type="ECO:0000313" key="1">
    <source>
        <dbReference type="EMBL" id="EEZ93012.1"/>
    </source>
</evidence>
<name>D2EF86_PARA4</name>
<organism evidence="1 2">
    <name type="scientific">Candidatus Parvarchaeum acidiphilum ARMAN-4</name>
    <dbReference type="NCBI Taxonomy" id="662760"/>
    <lineage>
        <taxon>Archaea</taxon>
        <taxon>Candidatus Parvarchaeota</taxon>
        <taxon>Candidatus Parvarchaeum</taxon>
    </lineage>
</organism>
<dbReference type="EMBL" id="GG730044">
    <property type="protein sequence ID" value="EEZ93012.1"/>
    <property type="molecule type" value="Genomic_DNA"/>
</dbReference>
<gene>
    <name evidence="1" type="ORF">BJBARM4_0401</name>
</gene>
<dbReference type="Proteomes" id="UP000009375">
    <property type="component" value="Unassembled WGS sequence"/>
</dbReference>
<reference evidence="1 2" key="1">
    <citation type="journal article" date="2010" name="Proc. Natl. Acad. Sci. U.S.A.">
        <title>Enigmatic, ultrasmall, uncultivated Archaea.</title>
        <authorList>
            <person name="Baker B.J."/>
            <person name="Comolli L.R."/>
            <person name="Dick G.J."/>
            <person name="Hauser L.J."/>
            <person name="Hyatt D."/>
            <person name="Dill B.D."/>
            <person name="Land M.L."/>
            <person name="Verberkmoes N.C."/>
            <person name="Hettich R.L."/>
            <person name="Banfield J.F."/>
        </authorList>
    </citation>
    <scope>NUCLEOTIDE SEQUENCE [LARGE SCALE GENOMIC DNA]</scope>
</reference>
<evidence type="ECO:0000313" key="2">
    <source>
        <dbReference type="Proteomes" id="UP000009375"/>
    </source>
</evidence>